<sequence length="202" mass="21808">MSSIEQVASRIEEASTVLVLRPQRAAFDDVQWKGALVGDSTEVELLGVSFSQPPAVWYEEWVDALGNAPAASAVISTAELAGGTPEDCDANVETVATPSNLTGIGVKSTPYLNEWDDALAVVESLTVLLQYADTQSVYKFLHVLTSRLQATDAAGQFYLDPTLEDDRTVELFKTLFDAVVECEVDDDGDDSTVEWSVAIRNG</sequence>
<evidence type="ECO:0000313" key="2">
    <source>
        <dbReference type="Proteomes" id="UP001597092"/>
    </source>
</evidence>
<accession>A0ABD6DT53</accession>
<reference evidence="1 2" key="1">
    <citation type="journal article" date="2019" name="Int. J. Syst. Evol. Microbiol.">
        <title>The Global Catalogue of Microorganisms (GCM) 10K type strain sequencing project: providing services to taxonomists for standard genome sequencing and annotation.</title>
        <authorList>
            <consortium name="The Broad Institute Genomics Platform"/>
            <consortium name="The Broad Institute Genome Sequencing Center for Infectious Disease"/>
            <person name="Wu L."/>
            <person name="Ma J."/>
        </authorList>
    </citation>
    <scope>NUCLEOTIDE SEQUENCE [LARGE SCALE GENOMIC DNA]</scope>
    <source>
        <strain evidence="1 2">CGMCC 1.10387</strain>
    </source>
</reference>
<dbReference type="AlphaFoldDB" id="A0ABD6DT53"/>
<organism evidence="1 2">
    <name type="scientific">Halobellus litoreus</name>
    <dbReference type="NCBI Taxonomy" id="755310"/>
    <lineage>
        <taxon>Archaea</taxon>
        <taxon>Methanobacteriati</taxon>
        <taxon>Methanobacteriota</taxon>
        <taxon>Stenosarchaea group</taxon>
        <taxon>Halobacteria</taxon>
        <taxon>Halobacteriales</taxon>
        <taxon>Haloferacaceae</taxon>
        <taxon>Halobellus</taxon>
    </lineage>
</organism>
<keyword evidence="2" id="KW-1185">Reference proteome</keyword>
<gene>
    <name evidence="1" type="ORF">ACFSAS_06370</name>
</gene>
<dbReference type="EMBL" id="JBHUDP010000002">
    <property type="protein sequence ID" value="MFD1685238.1"/>
    <property type="molecule type" value="Genomic_DNA"/>
</dbReference>
<name>A0ABD6DT53_9EURY</name>
<proteinExistence type="predicted"/>
<protein>
    <submittedName>
        <fullName evidence="1">Uncharacterized protein</fullName>
    </submittedName>
</protein>
<dbReference type="Pfam" id="PF24336">
    <property type="entry name" value="DUF7504"/>
    <property type="match status" value="1"/>
</dbReference>
<dbReference type="InterPro" id="IPR055927">
    <property type="entry name" value="DUF7504"/>
</dbReference>
<comment type="caution">
    <text evidence="1">The sequence shown here is derived from an EMBL/GenBank/DDBJ whole genome shotgun (WGS) entry which is preliminary data.</text>
</comment>
<dbReference type="Proteomes" id="UP001597092">
    <property type="component" value="Unassembled WGS sequence"/>
</dbReference>
<dbReference type="RefSeq" id="WP_256306792.1">
    <property type="nucleotide sequence ID" value="NZ_JANHAW010000001.1"/>
</dbReference>
<evidence type="ECO:0000313" key="1">
    <source>
        <dbReference type="EMBL" id="MFD1685238.1"/>
    </source>
</evidence>